<sequence length="118" mass="13383">MAAKFYRHICPRNCYSTCGLISMVEGGKIKELAGDPAHGYSRGHLCRFGYSYLDIFHHPARVLYPLRQEPRGSGNWRRIGWDEAMTLIAGKMLELKGRWGSFLPVFFYSNSGNIGLPL</sequence>
<evidence type="ECO:0000313" key="7">
    <source>
        <dbReference type="Proteomes" id="UP000094598"/>
    </source>
</evidence>
<dbReference type="Gene3D" id="3.40.50.740">
    <property type="match status" value="1"/>
</dbReference>
<keyword evidence="8" id="KW-1185">Reference proteome</keyword>
<dbReference type="InterPro" id="IPR050612">
    <property type="entry name" value="Prok_Mopterin_Oxidored"/>
</dbReference>
<dbReference type="RefSeq" id="WP_069589684.1">
    <property type="nucleotide sequence ID" value="NZ_CP017019.1"/>
</dbReference>
<dbReference type="AlphaFoldDB" id="A0AAC9HJB0"/>
<evidence type="ECO:0000256" key="1">
    <source>
        <dbReference type="ARBA" id="ARBA00022723"/>
    </source>
</evidence>
<dbReference type="GO" id="GO:0046872">
    <property type="term" value="F:metal ion binding"/>
    <property type="evidence" value="ECO:0007669"/>
    <property type="project" value="UniProtKB-KW"/>
</dbReference>
<dbReference type="EMBL" id="VCDX01000002">
    <property type="protein sequence ID" value="TYL14515.1"/>
    <property type="molecule type" value="Genomic_DNA"/>
</dbReference>
<evidence type="ECO:0000256" key="2">
    <source>
        <dbReference type="ARBA" id="ARBA00023004"/>
    </source>
</evidence>
<dbReference type="Proteomes" id="UP000094598">
    <property type="component" value="Chromosome"/>
</dbReference>
<dbReference type="PANTHER" id="PTHR43742">
    <property type="entry name" value="TRIMETHYLAMINE-N-OXIDE REDUCTASE"/>
    <property type="match status" value="1"/>
</dbReference>
<dbReference type="Pfam" id="PF04879">
    <property type="entry name" value="Molybdop_Fe4S4"/>
    <property type="match status" value="1"/>
</dbReference>
<evidence type="ECO:0000313" key="6">
    <source>
        <dbReference type="EMBL" id="TYL14515.1"/>
    </source>
</evidence>
<dbReference type="SMART" id="SM00926">
    <property type="entry name" value="Molybdop_Fe4S4"/>
    <property type="match status" value="1"/>
</dbReference>
<dbReference type="PROSITE" id="PS51669">
    <property type="entry name" value="4FE4S_MOW_BIS_MGD"/>
    <property type="match status" value="1"/>
</dbReference>
<organism evidence="5 7">
    <name type="scientific">Neomoorella thermoacetica</name>
    <name type="common">Clostridium thermoaceticum</name>
    <dbReference type="NCBI Taxonomy" id="1525"/>
    <lineage>
        <taxon>Bacteria</taxon>
        <taxon>Bacillati</taxon>
        <taxon>Bacillota</taxon>
        <taxon>Clostridia</taxon>
        <taxon>Neomoorellales</taxon>
        <taxon>Neomoorellaceae</taxon>
        <taxon>Neomoorella</taxon>
    </lineage>
</organism>
<reference evidence="6 8" key="2">
    <citation type="submission" date="2019-05" db="EMBL/GenBank/DDBJ databases">
        <title>Genome sequence of Moorella thermoacetica ATCC 33924.</title>
        <authorList>
            <person name="Poehlein A."/>
            <person name="Bengelsdorf F.R."/>
            <person name="Duerre P."/>
            <person name="Daniel R."/>
        </authorList>
    </citation>
    <scope>NUCLEOTIDE SEQUENCE [LARGE SCALE GENOMIC DNA]</scope>
    <source>
        <strain evidence="6 8">ATCC 33924</strain>
    </source>
</reference>
<reference evidence="5 7" key="1">
    <citation type="submission" date="2016-08" db="EMBL/GenBank/DDBJ databases">
        <title>Moorella thermoacetica DSM 103132.</title>
        <authorList>
            <person name="Jendresen C.B."/>
            <person name="Redl S.M."/>
            <person name="Jensen T.O."/>
            <person name="Nielsen A.T."/>
        </authorList>
    </citation>
    <scope>NUCLEOTIDE SEQUENCE [LARGE SCALE GENOMIC DNA]</scope>
    <source>
        <strain evidence="5 7">DSM 103132</strain>
    </source>
</reference>
<accession>A0AAC9HJB0</accession>
<proteinExistence type="predicted"/>
<protein>
    <submittedName>
        <fullName evidence="5">Polysulfide reductase chain A</fullName>
    </submittedName>
</protein>
<keyword evidence="2" id="KW-0408">Iron</keyword>
<evidence type="ECO:0000256" key="3">
    <source>
        <dbReference type="ARBA" id="ARBA00023014"/>
    </source>
</evidence>
<keyword evidence="1" id="KW-0479">Metal-binding</keyword>
<gene>
    <name evidence="5" type="primary">psrA_2</name>
    <name evidence="6" type="synonym">psrA</name>
    <name evidence="5" type="ORF">Maut_01672</name>
    <name evidence="6" type="ORF">MTAT_07500</name>
</gene>
<dbReference type="InterPro" id="IPR006963">
    <property type="entry name" value="Mopterin_OxRdtase_4Fe-4S_dom"/>
</dbReference>
<dbReference type="Gene3D" id="2.20.25.90">
    <property type="entry name" value="ADC-like domains"/>
    <property type="match status" value="1"/>
</dbReference>
<dbReference type="GO" id="GO:0016491">
    <property type="term" value="F:oxidoreductase activity"/>
    <property type="evidence" value="ECO:0007669"/>
    <property type="project" value="InterPro"/>
</dbReference>
<evidence type="ECO:0000313" key="5">
    <source>
        <dbReference type="EMBL" id="AOQ24111.1"/>
    </source>
</evidence>
<dbReference type="PANTHER" id="PTHR43742:SF6">
    <property type="entry name" value="OXIDOREDUCTASE YYAE-RELATED"/>
    <property type="match status" value="1"/>
</dbReference>
<dbReference type="SUPFAM" id="SSF53706">
    <property type="entry name" value="Formate dehydrogenase/DMSO reductase, domains 1-3"/>
    <property type="match status" value="1"/>
</dbReference>
<dbReference type="EMBL" id="CP017019">
    <property type="protein sequence ID" value="AOQ24111.1"/>
    <property type="molecule type" value="Genomic_DNA"/>
</dbReference>
<keyword evidence="3" id="KW-0411">Iron-sulfur</keyword>
<name>A0AAC9HJB0_NEOTH</name>
<evidence type="ECO:0000313" key="8">
    <source>
        <dbReference type="Proteomes" id="UP000322283"/>
    </source>
</evidence>
<dbReference type="Proteomes" id="UP000322283">
    <property type="component" value="Unassembled WGS sequence"/>
</dbReference>
<feature type="domain" description="4Fe-4S Mo/W bis-MGD-type" evidence="4">
    <location>
        <begin position="3"/>
        <end position="60"/>
    </location>
</feature>
<evidence type="ECO:0000259" key="4">
    <source>
        <dbReference type="PROSITE" id="PS51669"/>
    </source>
</evidence>
<dbReference type="GO" id="GO:0051536">
    <property type="term" value="F:iron-sulfur cluster binding"/>
    <property type="evidence" value="ECO:0007669"/>
    <property type="project" value="UniProtKB-KW"/>
</dbReference>